<evidence type="ECO:0000313" key="2">
    <source>
        <dbReference type="EMBL" id="OJJ89275.1"/>
    </source>
</evidence>
<organism evidence="2 3">
    <name type="scientific">Aspergillus glaucus CBS 516.65</name>
    <dbReference type="NCBI Taxonomy" id="1160497"/>
    <lineage>
        <taxon>Eukaryota</taxon>
        <taxon>Fungi</taxon>
        <taxon>Dikarya</taxon>
        <taxon>Ascomycota</taxon>
        <taxon>Pezizomycotina</taxon>
        <taxon>Eurotiomycetes</taxon>
        <taxon>Eurotiomycetidae</taxon>
        <taxon>Eurotiales</taxon>
        <taxon>Aspergillaceae</taxon>
        <taxon>Aspergillus</taxon>
        <taxon>Aspergillus subgen. Aspergillus</taxon>
    </lineage>
</organism>
<dbReference type="STRING" id="1160497.A0A1L9VZD9"/>
<dbReference type="AlphaFoldDB" id="A0A1L9VZD9"/>
<dbReference type="Proteomes" id="UP000184300">
    <property type="component" value="Unassembled WGS sequence"/>
</dbReference>
<evidence type="ECO:0000313" key="3">
    <source>
        <dbReference type="Proteomes" id="UP000184300"/>
    </source>
</evidence>
<keyword evidence="3" id="KW-1185">Reference proteome</keyword>
<proteinExistence type="predicted"/>
<feature type="region of interest" description="Disordered" evidence="1">
    <location>
        <begin position="225"/>
        <end position="278"/>
    </location>
</feature>
<dbReference type="OrthoDB" id="4354339at2759"/>
<dbReference type="GeneID" id="34466226"/>
<sequence length="278" mass="32510">MDSTSTATGDNDIASLQNDEDRFLAIYRLLSKWQNQLEYFLYQFCKTHAPQLLVDCHWSCPEEAELTQLSEKFTEYFCFHNKRVFRDHGVSEEERESFCTKLQSVRRIRNSAVHRVHPSAYTIRSYANDALDVLKIVQRLGNEEFKKSFNNPLNEIIQTFWEINNDGIMASQGHPVAQTKPECIPLLPKMEQKEVNMKRGLEDQKIAAQRKAFNIAKAAEDFEDSKRAKDVRLRRVEQQEEEAERKKIEKAERFKKQEEDAAARKAERDEKAKGECRS</sequence>
<gene>
    <name evidence="2" type="ORF">ASPGLDRAFT_78480</name>
</gene>
<protein>
    <submittedName>
        <fullName evidence="2">Uncharacterized protein</fullName>
    </submittedName>
</protein>
<accession>A0A1L9VZD9</accession>
<dbReference type="VEuPathDB" id="FungiDB:ASPGLDRAFT_78480"/>
<reference evidence="3" key="1">
    <citation type="journal article" date="2017" name="Genome Biol.">
        <title>Comparative genomics reveals high biological diversity and specific adaptations in the industrially and medically important fungal genus Aspergillus.</title>
        <authorList>
            <person name="de Vries R.P."/>
            <person name="Riley R."/>
            <person name="Wiebenga A."/>
            <person name="Aguilar-Osorio G."/>
            <person name="Amillis S."/>
            <person name="Uchima C.A."/>
            <person name="Anderluh G."/>
            <person name="Asadollahi M."/>
            <person name="Askin M."/>
            <person name="Barry K."/>
            <person name="Battaglia E."/>
            <person name="Bayram O."/>
            <person name="Benocci T."/>
            <person name="Braus-Stromeyer S.A."/>
            <person name="Caldana C."/>
            <person name="Canovas D."/>
            <person name="Cerqueira G.C."/>
            <person name="Chen F."/>
            <person name="Chen W."/>
            <person name="Choi C."/>
            <person name="Clum A."/>
            <person name="Dos Santos R.A."/>
            <person name="Damasio A.R."/>
            <person name="Diallinas G."/>
            <person name="Emri T."/>
            <person name="Fekete E."/>
            <person name="Flipphi M."/>
            <person name="Freyberg S."/>
            <person name="Gallo A."/>
            <person name="Gournas C."/>
            <person name="Habgood R."/>
            <person name="Hainaut M."/>
            <person name="Harispe M.L."/>
            <person name="Henrissat B."/>
            <person name="Hilden K.S."/>
            <person name="Hope R."/>
            <person name="Hossain A."/>
            <person name="Karabika E."/>
            <person name="Karaffa L."/>
            <person name="Karanyi Z."/>
            <person name="Krasevec N."/>
            <person name="Kuo A."/>
            <person name="Kusch H."/>
            <person name="LaButti K."/>
            <person name="Lagendijk E.L."/>
            <person name="Lapidus A."/>
            <person name="Levasseur A."/>
            <person name="Lindquist E."/>
            <person name="Lipzen A."/>
            <person name="Logrieco A.F."/>
            <person name="MacCabe A."/>
            <person name="Maekelae M.R."/>
            <person name="Malavazi I."/>
            <person name="Melin P."/>
            <person name="Meyer V."/>
            <person name="Mielnichuk N."/>
            <person name="Miskei M."/>
            <person name="Molnar A.P."/>
            <person name="Mule G."/>
            <person name="Ngan C.Y."/>
            <person name="Orejas M."/>
            <person name="Orosz E."/>
            <person name="Ouedraogo J.P."/>
            <person name="Overkamp K.M."/>
            <person name="Park H.-S."/>
            <person name="Perrone G."/>
            <person name="Piumi F."/>
            <person name="Punt P.J."/>
            <person name="Ram A.F."/>
            <person name="Ramon A."/>
            <person name="Rauscher S."/>
            <person name="Record E."/>
            <person name="Riano-Pachon D.M."/>
            <person name="Robert V."/>
            <person name="Roehrig J."/>
            <person name="Ruller R."/>
            <person name="Salamov A."/>
            <person name="Salih N.S."/>
            <person name="Samson R.A."/>
            <person name="Sandor E."/>
            <person name="Sanguinetti M."/>
            <person name="Schuetze T."/>
            <person name="Sepcic K."/>
            <person name="Shelest E."/>
            <person name="Sherlock G."/>
            <person name="Sophianopoulou V."/>
            <person name="Squina F.M."/>
            <person name="Sun H."/>
            <person name="Susca A."/>
            <person name="Todd R.B."/>
            <person name="Tsang A."/>
            <person name="Unkles S.E."/>
            <person name="van de Wiele N."/>
            <person name="van Rossen-Uffink D."/>
            <person name="Oliveira J.V."/>
            <person name="Vesth T.C."/>
            <person name="Visser J."/>
            <person name="Yu J.-H."/>
            <person name="Zhou M."/>
            <person name="Andersen M.R."/>
            <person name="Archer D.B."/>
            <person name="Baker S.E."/>
            <person name="Benoit I."/>
            <person name="Brakhage A.A."/>
            <person name="Braus G.H."/>
            <person name="Fischer R."/>
            <person name="Frisvad J.C."/>
            <person name="Goldman G.H."/>
            <person name="Houbraken J."/>
            <person name="Oakley B."/>
            <person name="Pocsi I."/>
            <person name="Scazzocchio C."/>
            <person name="Seiboth B."/>
            <person name="vanKuyk P.A."/>
            <person name="Wortman J."/>
            <person name="Dyer P.S."/>
            <person name="Grigoriev I.V."/>
        </authorList>
    </citation>
    <scope>NUCLEOTIDE SEQUENCE [LARGE SCALE GENOMIC DNA]</scope>
    <source>
        <strain evidence="3">CBS 516.65</strain>
    </source>
</reference>
<name>A0A1L9VZD9_ASPGL</name>
<evidence type="ECO:0000256" key="1">
    <source>
        <dbReference type="SAM" id="MobiDB-lite"/>
    </source>
</evidence>
<dbReference type="EMBL" id="KV878888">
    <property type="protein sequence ID" value="OJJ89275.1"/>
    <property type="molecule type" value="Genomic_DNA"/>
</dbReference>
<dbReference type="RefSeq" id="XP_022405937.1">
    <property type="nucleotide sequence ID" value="XM_022549966.1"/>
</dbReference>